<feature type="region of interest" description="Disordered" evidence="1">
    <location>
        <begin position="1"/>
        <end position="35"/>
    </location>
</feature>
<dbReference type="Pfam" id="PF20174">
    <property type="entry name" value="DUF6540"/>
    <property type="match status" value="1"/>
</dbReference>
<evidence type="ECO:0000313" key="2">
    <source>
        <dbReference type="EMBL" id="ODM20279.1"/>
    </source>
</evidence>
<sequence>MSFPSSKTGASPPPPPPPAARQTPANSQAPKPPVVPATGPAGAFMVELLVYNGAPFKDHWAYWVRSHEDPDIGVLMHAAGDVRNGFKFEVRRSHDFRVTGNRPTKRIPLQWVGKEYFDEKAMLNCGKYKTDHIPACVFEASAHKVKAPEKTLKAVDDKVTPVGKKITQRNCQTWIIESADQLVSDRIFSREVAAYLHAIRQ</sequence>
<protein>
    <submittedName>
        <fullName evidence="2">Uncharacterized protein</fullName>
    </submittedName>
</protein>
<accession>A0A1E3BH65</accession>
<dbReference type="AlphaFoldDB" id="A0A1E3BH65"/>
<keyword evidence="3" id="KW-1185">Reference proteome</keyword>
<organism evidence="2 3">
    <name type="scientific">Aspergillus cristatus</name>
    <name type="common">Chinese Fuzhuan brick tea-fermentation fungus</name>
    <name type="synonym">Eurotium cristatum</name>
    <dbReference type="NCBI Taxonomy" id="573508"/>
    <lineage>
        <taxon>Eukaryota</taxon>
        <taxon>Fungi</taxon>
        <taxon>Dikarya</taxon>
        <taxon>Ascomycota</taxon>
        <taxon>Pezizomycotina</taxon>
        <taxon>Eurotiomycetes</taxon>
        <taxon>Eurotiomycetidae</taxon>
        <taxon>Eurotiales</taxon>
        <taxon>Aspergillaceae</taxon>
        <taxon>Aspergillus</taxon>
        <taxon>Aspergillus subgen. Aspergillus</taxon>
    </lineage>
</organism>
<dbReference type="VEuPathDB" id="FungiDB:SI65_03332"/>
<dbReference type="OrthoDB" id="2999773at2759"/>
<reference evidence="2 3" key="1">
    <citation type="journal article" date="2016" name="BMC Genomics">
        <title>Comparative genomic and transcriptomic analyses of the Fuzhuan brick tea-fermentation fungus Aspergillus cristatus.</title>
        <authorList>
            <person name="Ge Y."/>
            <person name="Wang Y."/>
            <person name="Liu Y."/>
            <person name="Tan Y."/>
            <person name="Ren X."/>
            <person name="Zhang X."/>
            <person name="Hyde K.D."/>
            <person name="Liu Y."/>
            <person name="Liu Z."/>
        </authorList>
    </citation>
    <scope>NUCLEOTIDE SEQUENCE [LARGE SCALE GENOMIC DNA]</scope>
    <source>
        <strain evidence="2 3">GZAAS20.1005</strain>
    </source>
</reference>
<gene>
    <name evidence="2" type="ORF">SI65_03332</name>
</gene>
<dbReference type="InterPro" id="IPR046670">
    <property type="entry name" value="DUF6540"/>
</dbReference>
<dbReference type="Proteomes" id="UP000094569">
    <property type="component" value="Unassembled WGS sequence"/>
</dbReference>
<proteinExistence type="predicted"/>
<evidence type="ECO:0000256" key="1">
    <source>
        <dbReference type="SAM" id="MobiDB-lite"/>
    </source>
</evidence>
<comment type="caution">
    <text evidence="2">The sequence shown here is derived from an EMBL/GenBank/DDBJ whole genome shotgun (WGS) entry which is preliminary data.</text>
</comment>
<name>A0A1E3BH65_ASPCR</name>
<dbReference type="EMBL" id="JXNT01000003">
    <property type="protein sequence ID" value="ODM20279.1"/>
    <property type="molecule type" value="Genomic_DNA"/>
</dbReference>
<evidence type="ECO:0000313" key="3">
    <source>
        <dbReference type="Proteomes" id="UP000094569"/>
    </source>
</evidence>
<dbReference type="STRING" id="573508.A0A1E3BH65"/>